<evidence type="ECO:0000313" key="5">
    <source>
        <dbReference type="Proteomes" id="UP000215596"/>
    </source>
</evidence>
<dbReference type="Gene3D" id="1.10.10.2520">
    <property type="entry name" value="Cell wall hydrolase SleB, domain 1"/>
    <property type="match status" value="1"/>
</dbReference>
<protein>
    <submittedName>
        <fullName evidence="4">Cell wall hydrolase</fullName>
    </submittedName>
</protein>
<dbReference type="OrthoDB" id="9785345at2"/>
<dbReference type="Proteomes" id="UP000435177">
    <property type="component" value="Unassembled WGS sequence"/>
</dbReference>
<evidence type="ECO:0000313" key="6">
    <source>
        <dbReference type="Proteomes" id="UP000435177"/>
    </source>
</evidence>
<keyword evidence="4" id="KW-0378">Hydrolase</keyword>
<feature type="domain" description="Cell wall hydrolase SleB" evidence="2">
    <location>
        <begin position="198"/>
        <end position="299"/>
    </location>
</feature>
<dbReference type="GO" id="GO:0016787">
    <property type="term" value="F:hydrolase activity"/>
    <property type="evidence" value="ECO:0007669"/>
    <property type="project" value="UniProtKB-KW"/>
</dbReference>
<sequence>MVIRMLRQNRWIALLIGVLLVSLSLISMFGMQTTTATTGEEQREMPSFKAAAPDPVHALNKTEEAARSTNDGESIELLTSIVFQPWNVPEGEIVSLLNLKEDDSAEAENLPSHNKTKAAALESKETDAKQAVGGETENKQGNQAVKAQAESHNPPTTLFFTRTQTLTQAEKDQATWTYEVSAEERLLLEKIVMAEAEGEPYEGKVAVANVVLNRLRSANFPNTITDVIYQKHQFSPVANGRLKRVTPNEETIRSVEAALRGHKEVADDTYFFLSLKLAQDLTVHHSRTFVKQIGNHSFYK</sequence>
<evidence type="ECO:0000313" key="3">
    <source>
        <dbReference type="EMBL" id="MUG66566.1"/>
    </source>
</evidence>
<evidence type="ECO:0000259" key="2">
    <source>
        <dbReference type="Pfam" id="PF07486"/>
    </source>
</evidence>
<dbReference type="EMBL" id="NPBY01000027">
    <property type="protein sequence ID" value="PAD78030.1"/>
    <property type="molecule type" value="Genomic_DNA"/>
</dbReference>
<gene>
    <name evidence="4" type="ORF">CHH67_08535</name>
    <name evidence="3" type="ORF">GNP94_11200</name>
</gene>
<accession>A0A268EY31</accession>
<organism evidence="4 5">
    <name type="scientific">Paenibacillus campinasensis</name>
    <dbReference type="NCBI Taxonomy" id="66347"/>
    <lineage>
        <taxon>Bacteria</taxon>
        <taxon>Bacillati</taxon>
        <taxon>Bacillota</taxon>
        <taxon>Bacilli</taxon>
        <taxon>Bacillales</taxon>
        <taxon>Paenibacillaceae</taxon>
        <taxon>Paenibacillus</taxon>
    </lineage>
</organism>
<reference evidence="3 6" key="2">
    <citation type="submission" date="2019-11" db="EMBL/GenBank/DDBJ databases">
        <title>Draft genome sequences of five Paenibacillus species of dairy origin.</title>
        <authorList>
            <person name="Olajide A.M."/>
            <person name="Chen S."/>
            <person name="Lapointe G."/>
        </authorList>
    </citation>
    <scope>NUCLEOTIDE SEQUENCE [LARGE SCALE GENOMIC DNA]</scope>
    <source>
        <strain evidence="3 6">3CS1</strain>
    </source>
</reference>
<evidence type="ECO:0000256" key="1">
    <source>
        <dbReference type="SAM" id="MobiDB-lite"/>
    </source>
</evidence>
<dbReference type="InterPro" id="IPR011105">
    <property type="entry name" value="Cell_wall_hydrolase_SleB"/>
</dbReference>
<reference evidence="4 5" key="1">
    <citation type="submission" date="2017-07" db="EMBL/GenBank/DDBJ databases">
        <title>Isolation and whole genome analysis of endospore-forming bacteria from heroin.</title>
        <authorList>
            <person name="Kalinowski J."/>
            <person name="Ahrens B."/>
            <person name="Al-Dilaimi A."/>
            <person name="Winkler A."/>
            <person name="Wibberg D."/>
            <person name="Schleenbecker U."/>
            <person name="Ruckert C."/>
            <person name="Wolfel R."/>
            <person name="Grass G."/>
        </authorList>
    </citation>
    <scope>NUCLEOTIDE SEQUENCE [LARGE SCALE GENOMIC DNA]</scope>
    <source>
        <strain evidence="4 5">7537-G1</strain>
    </source>
</reference>
<dbReference type="EMBL" id="WOAA01000007">
    <property type="protein sequence ID" value="MUG66566.1"/>
    <property type="molecule type" value="Genomic_DNA"/>
</dbReference>
<comment type="caution">
    <text evidence="4">The sequence shown here is derived from an EMBL/GenBank/DDBJ whole genome shotgun (WGS) entry which is preliminary data.</text>
</comment>
<proteinExistence type="predicted"/>
<evidence type="ECO:0000313" key="4">
    <source>
        <dbReference type="EMBL" id="PAD78030.1"/>
    </source>
</evidence>
<dbReference type="AlphaFoldDB" id="A0A268EY31"/>
<keyword evidence="6" id="KW-1185">Reference proteome</keyword>
<name>A0A268EY31_9BACL</name>
<feature type="compositionally biased region" description="Polar residues" evidence="1">
    <location>
        <begin position="139"/>
        <end position="153"/>
    </location>
</feature>
<feature type="region of interest" description="Disordered" evidence="1">
    <location>
        <begin position="105"/>
        <end position="156"/>
    </location>
</feature>
<dbReference type="Pfam" id="PF07486">
    <property type="entry name" value="Hydrolase_2"/>
    <property type="match status" value="1"/>
</dbReference>
<dbReference type="Proteomes" id="UP000215596">
    <property type="component" value="Unassembled WGS sequence"/>
</dbReference>
<dbReference type="RefSeq" id="WP_095264744.1">
    <property type="nucleotide sequence ID" value="NZ_NPBY01000027.1"/>
</dbReference>
<dbReference type="InterPro" id="IPR042047">
    <property type="entry name" value="SleB_dom1"/>
</dbReference>